<reference evidence="1" key="1">
    <citation type="submission" date="2019-08" db="EMBL/GenBank/DDBJ databases">
        <authorList>
            <person name="Kucharzyk K."/>
            <person name="Murdoch R.W."/>
            <person name="Higgins S."/>
            <person name="Loffler F."/>
        </authorList>
    </citation>
    <scope>NUCLEOTIDE SEQUENCE</scope>
</reference>
<organism evidence="1">
    <name type="scientific">bioreactor metagenome</name>
    <dbReference type="NCBI Taxonomy" id="1076179"/>
    <lineage>
        <taxon>unclassified sequences</taxon>
        <taxon>metagenomes</taxon>
        <taxon>ecological metagenomes</taxon>
    </lineage>
</organism>
<comment type="caution">
    <text evidence="1">The sequence shown here is derived from an EMBL/GenBank/DDBJ whole genome shotgun (WGS) entry which is preliminary data.</text>
</comment>
<proteinExistence type="predicted"/>
<protein>
    <submittedName>
        <fullName evidence="1">Uncharacterized protein</fullName>
    </submittedName>
</protein>
<sequence>MHRPRHGAIDHHGHQPRHMFGAAHQHGLPISFQLQRPGFVKDWLGLSLRRSFHLLRFEIHHGPVRRAATGTLQKRHHVHPPGIAVIGVDKHLLNAPDPFHVRIKPVPPRLQVFPQFWIRRHLLIERVNLAGIVDRRPEISGFLYLLTHVVNHTPREDIQRLIRHAWQR</sequence>
<evidence type="ECO:0000313" key="1">
    <source>
        <dbReference type="EMBL" id="MPN37934.1"/>
    </source>
</evidence>
<accession>A0A645HP83</accession>
<dbReference type="AlphaFoldDB" id="A0A645HP83"/>
<dbReference type="EMBL" id="VSSQ01092864">
    <property type="protein sequence ID" value="MPN37934.1"/>
    <property type="molecule type" value="Genomic_DNA"/>
</dbReference>
<gene>
    <name evidence="1" type="ORF">SDC9_185455</name>
</gene>
<name>A0A645HP83_9ZZZZ</name>